<dbReference type="SUPFAM" id="SSF47336">
    <property type="entry name" value="ACP-like"/>
    <property type="match status" value="1"/>
</dbReference>
<dbReference type="PROSITE" id="PS50075">
    <property type="entry name" value="CARRIER"/>
    <property type="match status" value="1"/>
</dbReference>
<comment type="cofactor">
    <cofactor evidence="1">
        <name>pantetheine 4'-phosphate</name>
        <dbReference type="ChEBI" id="CHEBI:47942"/>
    </cofactor>
</comment>
<dbReference type="Pfam" id="PF13193">
    <property type="entry name" value="AMP-binding_C"/>
    <property type="match status" value="1"/>
</dbReference>
<dbReference type="InterPro" id="IPR000873">
    <property type="entry name" value="AMP-dep_synth/lig_dom"/>
</dbReference>
<dbReference type="Proteomes" id="UP000653076">
    <property type="component" value="Unassembled WGS sequence"/>
</dbReference>
<dbReference type="InterPro" id="IPR036736">
    <property type="entry name" value="ACP-like_sf"/>
</dbReference>
<dbReference type="PANTHER" id="PTHR45527">
    <property type="entry name" value="NONRIBOSOMAL PEPTIDE SYNTHETASE"/>
    <property type="match status" value="1"/>
</dbReference>
<reference evidence="5 6" key="1">
    <citation type="submission" date="2021-01" db="EMBL/GenBank/DDBJ databases">
        <title>Whole genome shotgun sequence of Verrucosispora qiuiae NBRC 106684.</title>
        <authorList>
            <person name="Komaki H."/>
            <person name="Tamura T."/>
        </authorList>
    </citation>
    <scope>NUCLEOTIDE SEQUENCE [LARGE SCALE GENOMIC DNA]</scope>
    <source>
        <strain evidence="5 6">NBRC 106684</strain>
    </source>
</reference>
<organism evidence="5 6">
    <name type="scientific">Micromonospora qiuiae</name>
    <dbReference type="NCBI Taxonomy" id="502268"/>
    <lineage>
        <taxon>Bacteria</taxon>
        <taxon>Bacillati</taxon>
        <taxon>Actinomycetota</taxon>
        <taxon>Actinomycetes</taxon>
        <taxon>Micromonosporales</taxon>
        <taxon>Micromonosporaceae</taxon>
        <taxon>Micromonospora</taxon>
    </lineage>
</organism>
<keyword evidence="6" id="KW-1185">Reference proteome</keyword>
<evidence type="ECO:0000313" key="5">
    <source>
        <dbReference type="EMBL" id="GIJ28761.1"/>
    </source>
</evidence>
<dbReference type="Gene3D" id="3.30.300.30">
    <property type="match status" value="1"/>
</dbReference>
<dbReference type="InterPro" id="IPR009081">
    <property type="entry name" value="PP-bd_ACP"/>
</dbReference>
<dbReference type="InterPro" id="IPR045851">
    <property type="entry name" value="AMP-bd_C_sf"/>
</dbReference>
<dbReference type="Pfam" id="PF00501">
    <property type="entry name" value="AMP-binding"/>
    <property type="match status" value="1"/>
</dbReference>
<evidence type="ECO:0000256" key="1">
    <source>
        <dbReference type="ARBA" id="ARBA00001957"/>
    </source>
</evidence>
<keyword evidence="2" id="KW-0596">Phosphopantetheine</keyword>
<evidence type="ECO:0000259" key="4">
    <source>
        <dbReference type="PROSITE" id="PS50075"/>
    </source>
</evidence>
<dbReference type="SMART" id="SM00823">
    <property type="entry name" value="PKS_PP"/>
    <property type="match status" value="1"/>
</dbReference>
<protein>
    <recommendedName>
        <fullName evidence="4">Carrier domain-containing protein</fullName>
    </recommendedName>
</protein>
<accession>A0ABQ4JF93</accession>
<dbReference type="Gene3D" id="3.30.559.30">
    <property type="entry name" value="Nonribosomal peptide synthetase, condensation domain"/>
    <property type="match status" value="1"/>
</dbReference>
<dbReference type="InterPro" id="IPR010071">
    <property type="entry name" value="AA_adenyl_dom"/>
</dbReference>
<evidence type="ECO:0000256" key="2">
    <source>
        <dbReference type="ARBA" id="ARBA00022450"/>
    </source>
</evidence>
<proteinExistence type="predicted"/>
<dbReference type="InterPro" id="IPR020845">
    <property type="entry name" value="AMP-binding_CS"/>
</dbReference>
<dbReference type="Gene3D" id="2.30.38.10">
    <property type="entry name" value="Luciferase, Domain 3"/>
    <property type="match status" value="1"/>
</dbReference>
<sequence>MTYAEIFSRAVALAKELTARGVERESLVGVVAPRSTEAVVAFLGIVLAGGAYVPLDPADPPERLVRVLSAAGVRIVLVPSGGGVAAPAGVEVLAMDDVAAADDDPWAYRSPPVPAGRSPLAYVMFTSGSTGTPKGVMVEHAGIVRLVRDTNYLDFTQARRILHAAALRFDAATFEIWGALLNGGAICVVDDETAVVPSRLGMALREYAVDTCWLTAPLFHQVVDEDPRVLATVRTVLTGGDVVSPVHVRRARQANPGLRIINGYGPTENTTFTTTYPIDEDPEGPIPIGRAITGTTVLVCGPDGTPVPAGEIGELYTGGRGVARGYLNLPELTAERFVLRDGKRYYRTGDLVHQDADGVLHFHGRRDNQVKIRGNLVVTDEVNAAVLNLAGVLDSCTRALDGSAGGRYLVSWVVAPGLTAAAIRAQLRDRLPGYMCPEHVVLVDRLPLSSSGKVDWRALPAPAPAARNDGPEVSPELVPLAEIWAQVLRLPPAAIGPDHQFADLGGDSLRLGVLLGRIQQQFGVRVPLAEIKTAVTLDGLWKAIEAATGGTAGAEPIPTVADGAAVPLHPNQQSLYALWRTAPDSVAYNIPFRLDIRGPIDRQRLQAALVEVVARHDALRMRFDLAGGGTAPDAVRQRPVDHMVPEFAYRPDGRSPSPAEFTRPFDPDRPVVPRACLVRIAPDRHELHVDIHHLVFDGVSLRVFVEALLDHYAGITRPDAPVRYADAARWAHDRLHGGARQLDEQYWRQQLDAPLPPLALATDHPRGPVRARRGAVVRREMGREWLDRLARRAREQDTTEFAVVVAAYAAALHRMTGQATFGIGAPVSGRTHPDLEDVIGMFVSTVCLDVQVDPDMRLADLVARLDRRIRGALDHQELPFQRVVELVGAPVEAGRNPLFDVFIALQNIDFYAFRRGGLDVSVEVLNPGTTRFDLNLQIYRRPDRVVLDLEYATDIFERRSAEHILDVYEAVATELLNDPSGAVRPTAVAAGTRSMSDFDF</sequence>
<dbReference type="PROSITE" id="PS00455">
    <property type="entry name" value="AMP_BINDING"/>
    <property type="match status" value="1"/>
</dbReference>
<dbReference type="Gene3D" id="3.30.559.10">
    <property type="entry name" value="Chloramphenicol acetyltransferase-like domain"/>
    <property type="match status" value="1"/>
</dbReference>
<dbReference type="InterPro" id="IPR025110">
    <property type="entry name" value="AMP-bd_C"/>
</dbReference>
<dbReference type="SUPFAM" id="SSF56801">
    <property type="entry name" value="Acetyl-CoA synthetase-like"/>
    <property type="match status" value="1"/>
</dbReference>
<keyword evidence="3" id="KW-0597">Phosphoprotein</keyword>
<dbReference type="InterPro" id="IPR023213">
    <property type="entry name" value="CAT-like_dom_sf"/>
</dbReference>
<dbReference type="EMBL" id="BOPC01000054">
    <property type="protein sequence ID" value="GIJ28761.1"/>
    <property type="molecule type" value="Genomic_DNA"/>
</dbReference>
<dbReference type="InterPro" id="IPR001242">
    <property type="entry name" value="Condensation_dom"/>
</dbReference>
<dbReference type="Gene3D" id="1.10.1200.10">
    <property type="entry name" value="ACP-like"/>
    <property type="match status" value="1"/>
</dbReference>
<dbReference type="CDD" id="cd19531">
    <property type="entry name" value="LCL_NRPS-like"/>
    <property type="match status" value="1"/>
</dbReference>
<dbReference type="SUPFAM" id="SSF52777">
    <property type="entry name" value="CoA-dependent acyltransferases"/>
    <property type="match status" value="2"/>
</dbReference>
<dbReference type="InterPro" id="IPR020806">
    <property type="entry name" value="PKS_PP-bd"/>
</dbReference>
<feature type="domain" description="Carrier" evidence="4">
    <location>
        <begin position="471"/>
        <end position="548"/>
    </location>
</feature>
<comment type="caution">
    <text evidence="5">The sequence shown here is derived from an EMBL/GenBank/DDBJ whole genome shotgun (WGS) entry which is preliminary data.</text>
</comment>
<evidence type="ECO:0000256" key="3">
    <source>
        <dbReference type="ARBA" id="ARBA00022553"/>
    </source>
</evidence>
<name>A0ABQ4JF93_9ACTN</name>
<dbReference type="PANTHER" id="PTHR45527:SF1">
    <property type="entry name" value="FATTY ACID SYNTHASE"/>
    <property type="match status" value="1"/>
</dbReference>
<dbReference type="Pfam" id="PF00550">
    <property type="entry name" value="PP-binding"/>
    <property type="match status" value="1"/>
</dbReference>
<dbReference type="Pfam" id="PF00668">
    <property type="entry name" value="Condensation"/>
    <property type="match status" value="1"/>
</dbReference>
<gene>
    <name evidence="5" type="ORF">Vqi01_39230</name>
</gene>
<dbReference type="Gene3D" id="3.40.50.980">
    <property type="match status" value="2"/>
</dbReference>
<dbReference type="NCBIfam" id="TIGR01733">
    <property type="entry name" value="AA-adenyl-dom"/>
    <property type="match status" value="1"/>
</dbReference>
<evidence type="ECO:0000313" key="6">
    <source>
        <dbReference type="Proteomes" id="UP000653076"/>
    </source>
</evidence>